<dbReference type="AlphaFoldDB" id="A0A0F9JUN3"/>
<reference evidence="1" key="1">
    <citation type="journal article" date="2015" name="Nature">
        <title>Complex archaea that bridge the gap between prokaryotes and eukaryotes.</title>
        <authorList>
            <person name="Spang A."/>
            <person name="Saw J.H."/>
            <person name="Jorgensen S.L."/>
            <person name="Zaremba-Niedzwiedzka K."/>
            <person name="Martijn J."/>
            <person name="Lind A.E."/>
            <person name="van Eijk R."/>
            <person name="Schleper C."/>
            <person name="Guy L."/>
            <person name="Ettema T.J."/>
        </authorList>
    </citation>
    <scope>NUCLEOTIDE SEQUENCE</scope>
</reference>
<gene>
    <name evidence="1" type="ORF">LCGC14_1483660</name>
</gene>
<accession>A0A0F9JUN3</accession>
<evidence type="ECO:0000313" key="1">
    <source>
        <dbReference type="EMBL" id="KKM66191.1"/>
    </source>
</evidence>
<sequence>MIFENKRQINELHLEIKKKFVVLKQLRKSKENSESLKD</sequence>
<proteinExistence type="predicted"/>
<comment type="caution">
    <text evidence="1">The sequence shown here is derived from an EMBL/GenBank/DDBJ whole genome shotgun (WGS) entry which is preliminary data.</text>
</comment>
<name>A0A0F9JUN3_9ZZZZ</name>
<protein>
    <submittedName>
        <fullName evidence="1">Uncharacterized protein</fullName>
    </submittedName>
</protein>
<organism evidence="1">
    <name type="scientific">marine sediment metagenome</name>
    <dbReference type="NCBI Taxonomy" id="412755"/>
    <lineage>
        <taxon>unclassified sequences</taxon>
        <taxon>metagenomes</taxon>
        <taxon>ecological metagenomes</taxon>
    </lineage>
</organism>
<dbReference type="EMBL" id="LAZR01010582">
    <property type="protein sequence ID" value="KKM66191.1"/>
    <property type="molecule type" value="Genomic_DNA"/>
</dbReference>